<sequence>MLEHYDQQLEAWIGEIVAKGDDDALFASGYLQGHFAVVLAELEAEDDHSTAALAEKMQQCLKLAAKELEDHDYRLVATAWQELQQRLTA</sequence>
<dbReference type="eggNOG" id="ENOG5032D8I">
    <property type="taxonomic scope" value="Bacteria"/>
</dbReference>
<dbReference type="AlphaFoldDB" id="A0A094JZX4"/>
<proteinExistence type="predicted"/>
<name>A0A094JZX4_9GAMM</name>
<dbReference type="RefSeq" id="WP_037440468.1">
    <property type="nucleotide sequence ID" value="NZ_JPEO01000003.1"/>
</dbReference>
<accession>A0A094JZX4</accession>
<dbReference type="Pfam" id="PF08891">
    <property type="entry name" value="YfcL"/>
    <property type="match status" value="1"/>
</dbReference>
<gene>
    <name evidence="1" type="ORF">HR45_05350</name>
</gene>
<dbReference type="STRING" id="1515746.HR45_05350"/>
<dbReference type="InterPro" id="IPR014987">
    <property type="entry name" value="UPF_YfcL"/>
</dbReference>
<dbReference type="EMBL" id="JPEO01000003">
    <property type="protein sequence ID" value="KFZ37941.1"/>
    <property type="molecule type" value="Genomic_DNA"/>
</dbReference>
<dbReference type="Proteomes" id="UP000029264">
    <property type="component" value="Unassembled WGS sequence"/>
</dbReference>
<organism evidence="1 2">
    <name type="scientific">Shewanella mangrovi</name>
    <dbReference type="NCBI Taxonomy" id="1515746"/>
    <lineage>
        <taxon>Bacteria</taxon>
        <taxon>Pseudomonadati</taxon>
        <taxon>Pseudomonadota</taxon>
        <taxon>Gammaproteobacteria</taxon>
        <taxon>Alteromonadales</taxon>
        <taxon>Shewanellaceae</taxon>
        <taxon>Shewanella</taxon>
    </lineage>
</organism>
<comment type="caution">
    <text evidence="1">The sequence shown here is derived from an EMBL/GenBank/DDBJ whole genome shotgun (WGS) entry which is preliminary data.</text>
</comment>
<evidence type="ECO:0000313" key="1">
    <source>
        <dbReference type="EMBL" id="KFZ37941.1"/>
    </source>
</evidence>
<protein>
    <recommendedName>
        <fullName evidence="3">YfcL protein</fullName>
    </recommendedName>
</protein>
<keyword evidence="2" id="KW-1185">Reference proteome</keyword>
<dbReference type="OrthoDB" id="5600394at2"/>
<reference evidence="1 2" key="1">
    <citation type="submission" date="2014-06" db="EMBL/GenBank/DDBJ databases">
        <title>Shewanella sp. YQH10.</title>
        <authorList>
            <person name="Liu Y."/>
            <person name="Zeng R."/>
        </authorList>
    </citation>
    <scope>NUCLEOTIDE SEQUENCE [LARGE SCALE GENOMIC DNA]</scope>
    <source>
        <strain evidence="1 2">YQH10</strain>
    </source>
</reference>
<evidence type="ECO:0008006" key="3">
    <source>
        <dbReference type="Google" id="ProtNLM"/>
    </source>
</evidence>
<evidence type="ECO:0000313" key="2">
    <source>
        <dbReference type="Proteomes" id="UP000029264"/>
    </source>
</evidence>